<evidence type="ECO:0000256" key="3">
    <source>
        <dbReference type="ARBA" id="ARBA00022898"/>
    </source>
</evidence>
<dbReference type="Pfam" id="PF00155">
    <property type="entry name" value="Aminotran_1_2"/>
    <property type="match status" value="1"/>
</dbReference>
<feature type="domain" description="Aminotransferase class I/classII large" evidence="7">
    <location>
        <begin position="125"/>
        <end position="424"/>
    </location>
</feature>
<dbReference type="InterPro" id="IPR027619">
    <property type="entry name" value="C-S_lyase_PatB-like"/>
</dbReference>
<dbReference type="RefSeq" id="WP_029466239.1">
    <property type="nucleotide sequence ID" value="NZ_QTJW01000018.1"/>
</dbReference>
<dbReference type="InterPro" id="IPR004839">
    <property type="entry name" value="Aminotransferase_I/II_large"/>
</dbReference>
<dbReference type="AlphaFoldDB" id="A0A3E3DFX5"/>
<protein>
    <recommendedName>
        <fullName evidence="2">cysteine-S-conjugate beta-lyase</fullName>
        <ecNumber evidence="2">4.4.1.13</ecNumber>
    </recommendedName>
</protein>
<keyword evidence="3" id="KW-0663">Pyridoxal phosphate</keyword>
<evidence type="ECO:0000256" key="4">
    <source>
        <dbReference type="ARBA" id="ARBA00023239"/>
    </source>
</evidence>
<dbReference type="InterPro" id="IPR015421">
    <property type="entry name" value="PyrdxlP-dep_Trfase_major"/>
</dbReference>
<sequence length="429" mass="48929">MQKSKEEFCESGREPDGAFSGEFDQKFDQKFDQEFDQEFDREFDRKSTHDLKWRRAGVEAYLSQPIRDDMIPMWIADTDFGCMKGIVEAVKRRAEHEIYGYCAPGSDFYSAVAYWEKMRFGWDIQSGWVTALPSVVSGINIAVRAFSEEGNGIIVQTPVYDPFINIVKRTGRVPVFNCLKNTDGHYEMDYDGLEVLAADPNNRMLILCSPHNPVGRVWREEELRRLAEICLKHNIMIVTDEIHSDIVYGDHCHHPLLSLDERYASKFIHLSAPGKTFNVPGLKMSFSLIPNPEIKAAFDEMQLAMSLDIKNTFGVECVQACYTEEGVEWLGRLLAYLEANVDLVCSFIRTEMPAVRMERPEGTFLCWLDFSEYGITDEELLKRVNLGAGVVCVPGEWFGKGGEKHLRLNIGCQRKTLETALRRIKDAVG</sequence>
<reference evidence="8 9" key="1">
    <citation type="submission" date="2018-08" db="EMBL/GenBank/DDBJ databases">
        <title>A genome reference for cultivated species of the human gut microbiota.</title>
        <authorList>
            <person name="Zou Y."/>
            <person name="Xue W."/>
            <person name="Luo G."/>
        </authorList>
    </citation>
    <scope>NUCLEOTIDE SEQUENCE [LARGE SCALE GENOMIC DNA]</scope>
    <source>
        <strain evidence="8 9">AF19-13AC</strain>
    </source>
</reference>
<dbReference type="InterPro" id="IPR015422">
    <property type="entry name" value="PyrdxlP-dep_Trfase_small"/>
</dbReference>
<dbReference type="EMBL" id="QTJW01000018">
    <property type="protein sequence ID" value="RGD68181.1"/>
    <property type="molecule type" value="Genomic_DNA"/>
</dbReference>
<gene>
    <name evidence="8" type="ORF">DWX31_23340</name>
</gene>
<dbReference type="GO" id="GO:0008483">
    <property type="term" value="F:transaminase activity"/>
    <property type="evidence" value="ECO:0007669"/>
    <property type="project" value="UniProtKB-KW"/>
</dbReference>
<dbReference type="OrthoDB" id="9802872at2"/>
<dbReference type="NCBIfam" id="TIGR04350">
    <property type="entry name" value="C_S_lyase_PatB"/>
    <property type="match status" value="1"/>
</dbReference>
<accession>A0A3E3DFX5</accession>
<feature type="region of interest" description="Disordered" evidence="6">
    <location>
        <begin position="1"/>
        <end position="22"/>
    </location>
</feature>
<dbReference type="GO" id="GO:0047804">
    <property type="term" value="F:cysteine-S-conjugate beta-lyase activity"/>
    <property type="evidence" value="ECO:0007669"/>
    <property type="project" value="UniProtKB-EC"/>
</dbReference>
<comment type="caution">
    <text evidence="8">The sequence shown here is derived from an EMBL/GenBank/DDBJ whole genome shotgun (WGS) entry which is preliminary data.</text>
</comment>
<organism evidence="8 9">
    <name type="scientific">Hungatella hathewayi</name>
    <dbReference type="NCBI Taxonomy" id="154046"/>
    <lineage>
        <taxon>Bacteria</taxon>
        <taxon>Bacillati</taxon>
        <taxon>Bacillota</taxon>
        <taxon>Clostridia</taxon>
        <taxon>Lachnospirales</taxon>
        <taxon>Lachnospiraceae</taxon>
        <taxon>Hungatella</taxon>
    </lineage>
</organism>
<evidence type="ECO:0000256" key="1">
    <source>
        <dbReference type="ARBA" id="ARBA00001933"/>
    </source>
</evidence>
<dbReference type="GO" id="GO:0030170">
    <property type="term" value="F:pyridoxal phosphate binding"/>
    <property type="evidence" value="ECO:0007669"/>
    <property type="project" value="InterPro"/>
</dbReference>
<proteinExistence type="inferred from homology"/>
<dbReference type="InterPro" id="IPR051798">
    <property type="entry name" value="Class-II_PLP-Dep_Aminotrans"/>
</dbReference>
<evidence type="ECO:0000313" key="8">
    <source>
        <dbReference type="EMBL" id="RGD68181.1"/>
    </source>
</evidence>
<dbReference type="EC" id="4.4.1.13" evidence="2"/>
<dbReference type="Proteomes" id="UP000261023">
    <property type="component" value="Unassembled WGS sequence"/>
</dbReference>
<dbReference type="InterPro" id="IPR015424">
    <property type="entry name" value="PyrdxlP-dep_Trfase"/>
</dbReference>
<keyword evidence="4" id="KW-0456">Lyase</keyword>
<comment type="similarity">
    <text evidence="5">Belongs to the class-II pyridoxal-phosphate-dependent aminotransferase family. MalY/PatB cystathionine beta-lyase subfamily.</text>
</comment>
<dbReference type="PANTHER" id="PTHR43525">
    <property type="entry name" value="PROTEIN MALY"/>
    <property type="match status" value="1"/>
</dbReference>
<name>A0A3E3DFX5_9FIRM</name>
<feature type="compositionally biased region" description="Basic and acidic residues" evidence="6">
    <location>
        <begin position="1"/>
        <end position="16"/>
    </location>
</feature>
<comment type="cofactor">
    <cofactor evidence="1">
        <name>pyridoxal 5'-phosphate</name>
        <dbReference type="ChEBI" id="CHEBI:597326"/>
    </cofactor>
</comment>
<dbReference type="SUPFAM" id="SSF53383">
    <property type="entry name" value="PLP-dependent transferases"/>
    <property type="match status" value="1"/>
</dbReference>
<evidence type="ECO:0000313" key="9">
    <source>
        <dbReference type="Proteomes" id="UP000261023"/>
    </source>
</evidence>
<evidence type="ECO:0000256" key="2">
    <source>
        <dbReference type="ARBA" id="ARBA00012224"/>
    </source>
</evidence>
<dbReference type="PANTHER" id="PTHR43525:SF1">
    <property type="entry name" value="PROTEIN MALY"/>
    <property type="match status" value="1"/>
</dbReference>
<evidence type="ECO:0000256" key="5">
    <source>
        <dbReference type="ARBA" id="ARBA00037974"/>
    </source>
</evidence>
<keyword evidence="8" id="KW-0032">Aminotransferase</keyword>
<dbReference type="Gene3D" id="3.90.1150.10">
    <property type="entry name" value="Aspartate Aminotransferase, domain 1"/>
    <property type="match status" value="1"/>
</dbReference>
<dbReference type="Gene3D" id="3.40.640.10">
    <property type="entry name" value="Type I PLP-dependent aspartate aminotransferase-like (Major domain)"/>
    <property type="match status" value="1"/>
</dbReference>
<keyword evidence="8" id="KW-0808">Transferase</keyword>
<dbReference type="CDD" id="cd00609">
    <property type="entry name" value="AAT_like"/>
    <property type="match status" value="1"/>
</dbReference>
<evidence type="ECO:0000256" key="6">
    <source>
        <dbReference type="SAM" id="MobiDB-lite"/>
    </source>
</evidence>
<evidence type="ECO:0000259" key="7">
    <source>
        <dbReference type="Pfam" id="PF00155"/>
    </source>
</evidence>